<comment type="caution">
    <text evidence="1">The sequence shown here is derived from an EMBL/GenBank/DDBJ whole genome shotgun (WGS) entry which is preliminary data.</text>
</comment>
<keyword evidence="1" id="KW-0436">Ligase</keyword>
<proteinExistence type="predicted"/>
<dbReference type="EC" id="6.3.4.19" evidence="1"/>
<organism evidence="1 2">
    <name type="scientific">Mycolicibacterium parafortuitum</name>
    <name type="common">Mycobacterium parafortuitum</name>
    <dbReference type="NCBI Taxonomy" id="39692"/>
    <lineage>
        <taxon>Bacteria</taxon>
        <taxon>Bacillati</taxon>
        <taxon>Actinomycetota</taxon>
        <taxon>Actinomycetes</taxon>
        <taxon>Mycobacteriales</taxon>
        <taxon>Mycobacteriaceae</taxon>
        <taxon>Mycolicibacterium</taxon>
    </lineage>
</organism>
<keyword evidence="2" id="KW-1185">Reference proteome</keyword>
<gene>
    <name evidence="1" type="primary">tilS</name>
    <name evidence="1" type="ORF">OHX15_00880</name>
</gene>
<evidence type="ECO:0000313" key="1">
    <source>
        <dbReference type="EMBL" id="MDZ5083932.1"/>
    </source>
</evidence>
<dbReference type="EMBL" id="JAOXLN010000001">
    <property type="protein sequence ID" value="MDZ5083932.1"/>
    <property type="molecule type" value="Genomic_DNA"/>
</dbReference>
<accession>A0ACC6MAR0</accession>
<name>A0ACC6MAR0_MYCPF</name>
<protein>
    <submittedName>
        <fullName evidence="1">tRNA lysidine(34) synthetase TilS</fullName>
        <ecNumber evidence="1">6.3.4.19</ecNumber>
    </submittedName>
</protein>
<dbReference type="Proteomes" id="UP001289645">
    <property type="component" value="Unassembled WGS sequence"/>
</dbReference>
<sequence>MDRPGALADLRAAVTRFAGEHIPRDSGWCVALSGGPDSLALTAAAAALRPTTALIVDHQLQQDSAEVARTARAQALTVGCVAARVLRVQVGAVGGPEAAARSARYAALDEARAGAAVLLAHTLDDQAETVLLGLGRGSGPRSIAGMRSYDPPWGRPLLGVRRAVTAAACAELQLTPWSDPHNTDARFTRVRLRTEVLPLLEDVLGGGVAEALARTADALRADGEVLDVLAAQVLDRACRADGLAVSELTGVAPAVRRRVLRAWLLAGGARGLTDRHIRGVEALVSAWRGQGGVAVPGSHPGHRLFAARRAGTLTLHIEPVRRTASAGPQLPS</sequence>
<reference evidence="1 2" key="1">
    <citation type="journal article" date="2021" name="Chemosphere">
        <title>Bioballs carrying a syntrophic Rhodococcus and Mycolicibacterium consortium for simultaneous sorption and biodegradation of fuel oil in contaminated freshwater.</title>
        <authorList>
            <person name="Naloka K."/>
            <person name="Polrit D."/>
            <person name="Muangchinda C."/>
            <person name="Thoetkiattikul H."/>
            <person name="Pinyakong O."/>
        </authorList>
    </citation>
    <scope>NUCLEOTIDE SEQUENCE [LARGE SCALE GENOMIC DNA]</scope>
    <source>
        <strain evidence="1 2">J101</strain>
    </source>
</reference>
<evidence type="ECO:0000313" key="2">
    <source>
        <dbReference type="Proteomes" id="UP001289645"/>
    </source>
</evidence>